<dbReference type="EMBL" id="CP108318">
    <property type="protein sequence ID" value="WTW66151.1"/>
    <property type="molecule type" value="Genomic_DNA"/>
</dbReference>
<evidence type="ECO:0000313" key="1">
    <source>
        <dbReference type="EMBL" id="WTW66151.1"/>
    </source>
</evidence>
<dbReference type="AlphaFoldDB" id="A0AAU2VGS8"/>
<sequence length="133" mass="14106">MAAARNQRRAALRLDSGRGEALGPEAVAGSVMVTPEEAPCPVVEIVQVDDTSSDLLAVVVRCLATTRLGARFRCVSQHGRAVDLILTEIRRYPHVTATDVDPPHGALLVFTGAGADELQLKARDVLRGTNPVA</sequence>
<reference evidence="1" key="1">
    <citation type="submission" date="2022-10" db="EMBL/GenBank/DDBJ databases">
        <title>The complete genomes of actinobacterial strains from the NBC collection.</title>
        <authorList>
            <person name="Joergensen T.S."/>
            <person name="Alvarez Arevalo M."/>
            <person name="Sterndorff E.B."/>
            <person name="Faurdal D."/>
            <person name="Vuksanovic O."/>
            <person name="Mourched A.-S."/>
            <person name="Charusanti P."/>
            <person name="Shaw S."/>
            <person name="Blin K."/>
            <person name="Weber T."/>
        </authorList>
    </citation>
    <scope>NUCLEOTIDE SEQUENCE</scope>
    <source>
        <strain evidence="1">NBC_00003</strain>
    </source>
</reference>
<name>A0AAU2VGS8_9ACTN</name>
<protein>
    <submittedName>
        <fullName evidence="1">Uncharacterized protein</fullName>
    </submittedName>
</protein>
<gene>
    <name evidence="1" type="ORF">OG549_39065</name>
</gene>
<organism evidence="1">
    <name type="scientific">Streptomyces sp. NBC_00003</name>
    <dbReference type="NCBI Taxonomy" id="2903608"/>
    <lineage>
        <taxon>Bacteria</taxon>
        <taxon>Bacillati</taxon>
        <taxon>Actinomycetota</taxon>
        <taxon>Actinomycetes</taxon>
        <taxon>Kitasatosporales</taxon>
        <taxon>Streptomycetaceae</taxon>
        <taxon>Streptomyces</taxon>
    </lineage>
</organism>
<proteinExistence type="predicted"/>
<accession>A0AAU2VGS8</accession>